<accession>A0A7C4A1E1</accession>
<evidence type="ECO:0000259" key="7">
    <source>
        <dbReference type="Pfam" id="PF24105"/>
    </source>
</evidence>
<evidence type="ECO:0000256" key="2">
    <source>
        <dbReference type="ARBA" id="ARBA00022574"/>
    </source>
</evidence>
<dbReference type="Pfam" id="PF00400">
    <property type="entry name" value="WD40"/>
    <property type="match status" value="2"/>
</dbReference>
<keyword evidence="2 5" id="KW-0853">WD repeat</keyword>
<evidence type="ECO:0000256" key="1">
    <source>
        <dbReference type="ARBA" id="ARBA00007306"/>
    </source>
</evidence>
<sequence>MRRELSAVLWGTSLFGASITGNLSSGILGELSHTDLCRLFAQWRDSSLQPENYHLQYALQEALLKGMTATCNAHLRLVKLEDQRQIQTWLKTRITSERNQMGLGVIERKTPENPSLFLLMNATPSEIAALNPRERSFELKKLKQTIESSLEIIKLPATFRENFQADWLPCFSLYFAHILSKADRVGEWLHNQTQQFATSYIPAGTNFRFPINTIVPQLTHLFGNPQLYLSAVQVIDFDLEKLQREVQNLAAQQLVSLAVSEDPLLKWIEGWFAPMDAKVNTALEVLGSSRDQETSSPGVWGDGEDGEDGEEPTRPFIPAIREVRAIRESPLQNPPIPSPPRMAWKCIQTIPGHSDSVVSVAYAASNSDKAAGIGSSGQMHTLASGSWDKTIKIWALNSQGGKPIPIRTLTAHSASVYVVAFSPDGQTLASGGVDCSIQLWHLGSVEHTSTGASLLRTLSGHSFPVYSVAFSPEGSLLASGSGDYTIKLWHLASGKLLSTLEGHSSFVYSVAFSPDGQILATGSADKTIKLWQVSTGQLLRTLMSPSPVNCVAFSPVPSGQRTYRRFLISASRDETIKIWELGTGNLGAGTRPAPTMTLTGHSAEVFSVAVSPRAGILASGSHDKTIKLWQLETGNLLTTLTGHLDSVNCVHFSPNGNMLASASHDKTIKIWRRIHYPSS</sequence>
<proteinExistence type="inferred from homology"/>
<feature type="repeat" description="WD" evidence="5">
    <location>
        <begin position="409"/>
        <end position="450"/>
    </location>
</feature>
<dbReference type="InterPro" id="IPR036322">
    <property type="entry name" value="WD40_repeat_dom_sf"/>
</dbReference>
<feature type="repeat" description="WD" evidence="5">
    <location>
        <begin position="640"/>
        <end position="671"/>
    </location>
</feature>
<dbReference type="InterPro" id="IPR001680">
    <property type="entry name" value="WD40_rpt"/>
</dbReference>
<keyword evidence="4" id="KW-0156">Chromatin regulator</keyword>
<feature type="repeat" description="WD" evidence="5">
    <location>
        <begin position="500"/>
        <end position="541"/>
    </location>
</feature>
<dbReference type="PRINTS" id="PR00320">
    <property type="entry name" value="GPROTEINBRPT"/>
</dbReference>
<dbReference type="Gene3D" id="2.130.10.10">
    <property type="entry name" value="YVTN repeat-like/Quinoprotein amine dehydrogenase"/>
    <property type="match status" value="3"/>
</dbReference>
<dbReference type="CDD" id="cd00200">
    <property type="entry name" value="WD40"/>
    <property type="match status" value="1"/>
</dbReference>
<feature type="domain" description="CAF1B/HIR1 beta-propeller" evidence="7">
    <location>
        <begin position="355"/>
        <end position="540"/>
    </location>
</feature>
<dbReference type="PANTHER" id="PTHR44129">
    <property type="entry name" value="WD REPEAT-CONTAINING PROTEIN POP1"/>
    <property type="match status" value="1"/>
</dbReference>
<feature type="region of interest" description="Disordered" evidence="6">
    <location>
        <begin position="287"/>
        <end position="314"/>
    </location>
</feature>
<feature type="repeat" description="WD" evidence="5">
    <location>
        <begin position="458"/>
        <end position="499"/>
    </location>
</feature>
<dbReference type="InterPro" id="IPR015943">
    <property type="entry name" value="WD40/YVTN_repeat-like_dom_sf"/>
</dbReference>
<dbReference type="SUPFAM" id="SSF50978">
    <property type="entry name" value="WD40 repeat-like"/>
    <property type="match status" value="1"/>
</dbReference>
<dbReference type="InterPro" id="IPR055410">
    <property type="entry name" value="Beta-prop_CAF1B_HIR1"/>
</dbReference>
<name>A0A7C4A1E1_9CYAN</name>
<dbReference type="PROSITE" id="PS50294">
    <property type="entry name" value="WD_REPEATS_REGION"/>
    <property type="match status" value="5"/>
</dbReference>
<evidence type="ECO:0000313" key="8">
    <source>
        <dbReference type="EMBL" id="HGG03807.1"/>
    </source>
</evidence>
<protein>
    <submittedName>
        <fullName evidence="8">WD40 repeat domain-containing protein</fullName>
    </submittedName>
</protein>
<dbReference type="PROSITE" id="PS50082">
    <property type="entry name" value="WD_REPEATS_2"/>
    <property type="match status" value="6"/>
</dbReference>
<dbReference type="InterPro" id="IPR019775">
    <property type="entry name" value="WD40_repeat_CS"/>
</dbReference>
<dbReference type="GO" id="GO:0006325">
    <property type="term" value="P:chromatin organization"/>
    <property type="evidence" value="ECO:0007669"/>
    <property type="project" value="UniProtKB-KW"/>
</dbReference>
<gene>
    <name evidence="8" type="ORF">ENR15_25020</name>
</gene>
<dbReference type="InterPro" id="IPR020472">
    <property type="entry name" value="WD40_PAC1"/>
</dbReference>
<feature type="repeat" description="WD" evidence="5">
    <location>
        <begin position="565"/>
        <end position="581"/>
    </location>
</feature>
<dbReference type="PROSITE" id="PS00678">
    <property type="entry name" value="WD_REPEATS_1"/>
    <property type="match status" value="1"/>
</dbReference>
<feature type="repeat" description="WD" evidence="5">
    <location>
        <begin position="598"/>
        <end position="639"/>
    </location>
</feature>
<dbReference type="AlphaFoldDB" id="A0A7C4A1E1"/>
<dbReference type="EMBL" id="DSPX01000258">
    <property type="protein sequence ID" value="HGG03807.1"/>
    <property type="molecule type" value="Genomic_DNA"/>
</dbReference>
<organism evidence="8">
    <name type="scientific">Planktothricoides sp. SpSt-374</name>
    <dbReference type="NCBI Taxonomy" id="2282167"/>
    <lineage>
        <taxon>Bacteria</taxon>
        <taxon>Bacillati</taxon>
        <taxon>Cyanobacteriota</taxon>
        <taxon>Cyanophyceae</taxon>
        <taxon>Oscillatoriophycideae</taxon>
        <taxon>Oscillatoriales</taxon>
        <taxon>Oscillatoriaceae</taxon>
        <taxon>Planktothricoides</taxon>
    </lineage>
</organism>
<reference evidence="8" key="1">
    <citation type="journal article" date="2020" name="mSystems">
        <title>Genome- and Community-Level Interaction Insights into Carbon Utilization and Element Cycling Functions of Hydrothermarchaeota in Hydrothermal Sediment.</title>
        <authorList>
            <person name="Zhou Z."/>
            <person name="Liu Y."/>
            <person name="Xu W."/>
            <person name="Pan J."/>
            <person name="Luo Z.H."/>
            <person name="Li M."/>
        </authorList>
    </citation>
    <scope>NUCLEOTIDE SEQUENCE [LARGE SCALE GENOMIC DNA]</scope>
    <source>
        <strain evidence="8">SpSt-374</strain>
    </source>
</reference>
<dbReference type="InterPro" id="IPR050349">
    <property type="entry name" value="WD_LIS1/nudF_dynein_reg"/>
</dbReference>
<comment type="caution">
    <text evidence="8">The sequence shown here is derived from an EMBL/GenBank/DDBJ whole genome shotgun (WGS) entry which is preliminary data.</text>
</comment>
<evidence type="ECO:0000256" key="3">
    <source>
        <dbReference type="ARBA" id="ARBA00022737"/>
    </source>
</evidence>
<evidence type="ECO:0000256" key="4">
    <source>
        <dbReference type="ARBA" id="ARBA00022853"/>
    </source>
</evidence>
<evidence type="ECO:0000256" key="6">
    <source>
        <dbReference type="SAM" id="MobiDB-lite"/>
    </source>
</evidence>
<comment type="similarity">
    <text evidence="1">Belongs to the WD repeat HIR1 family.</text>
</comment>
<dbReference type="SMART" id="SM00320">
    <property type="entry name" value="WD40"/>
    <property type="match status" value="7"/>
</dbReference>
<dbReference type="Pfam" id="PF24105">
    <property type="entry name" value="Beta-prop_CAF1B_HIR1"/>
    <property type="match status" value="1"/>
</dbReference>
<keyword evidence="3" id="KW-0677">Repeat</keyword>
<evidence type="ECO:0000256" key="5">
    <source>
        <dbReference type="PROSITE-ProRule" id="PRU00221"/>
    </source>
</evidence>